<dbReference type="GO" id="GO:0005524">
    <property type="term" value="F:ATP binding"/>
    <property type="evidence" value="ECO:0007669"/>
    <property type="project" value="UniProtKB-KW"/>
</dbReference>
<dbReference type="InterPro" id="IPR011009">
    <property type="entry name" value="Kinase-like_dom_sf"/>
</dbReference>
<comment type="catalytic activity">
    <reaction evidence="7">
        <text>L-threonyl-[protein] + ATP = O-phospho-L-threonyl-[protein] + ADP + H(+)</text>
        <dbReference type="Rhea" id="RHEA:46608"/>
        <dbReference type="Rhea" id="RHEA-COMP:11060"/>
        <dbReference type="Rhea" id="RHEA-COMP:11605"/>
        <dbReference type="ChEBI" id="CHEBI:15378"/>
        <dbReference type="ChEBI" id="CHEBI:30013"/>
        <dbReference type="ChEBI" id="CHEBI:30616"/>
        <dbReference type="ChEBI" id="CHEBI:61977"/>
        <dbReference type="ChEBI" id="CHEBI:456216"/>
        <dbReference type="EC" id="2.7.11.1"/>
    </reaction>
</comment>
<evidence type="ECO:0000256" key="5">
    <source>
        <dbReference type="ARBA" id="ARBA00022777"/>
    </source>
</evidence>
<proteinExistence type="predicted"/>
<keyword evidence="5" id="KW-0418">Kinase</keyword>
<reference evidence="10" key="1">
    <citation type="submission" date="2021-01" db="EMBL/GenBank/DDBJ databases">
        <authorList>
            <person name="Corre E."/>
            <person name="Pelletier E."/>
            <person name="Niang G."/>
            <person name="Scheremetjew M."/>
            <person name="Finn R."/>
            <person name="Kale V."/>
            <person name="Holt S."/>
            <person name="Cochrane G."/>
            <person name="Meng A."/>
            <person name="Brown T."/>
            <person name="Cohen L."/>
        </authorList>
    </citation>
    <scope>NUCLEOTIDE SEQUENCE</scope>
    <source>
        <strain evidence="10">Pbaha01</strain>
    </source>
</reference>
<comment type="catalytic activity">
    <reaction evidence="8">
        <text>L-seryl-[protein] + ATP = O-phospho-L-seryl-[protein] + ADP + H(+)</text>
        <dbReference type="Rhea" id="RHEA:17989"/>
        <dbReference type="Rhea" id="RHEA-COMP:9863"/>
        <dbReference type="Rhea" id="RHEA-COMP:11604"/>
        <dbReference type="ChEBI" id="CHEBI:15378"/>
        <dbReference type="ChEBI" id="CHEBI:29999"/>
        <dbReference type="ChEBI" id="CHEBI:30616"/>
        <dbReference type="ChEBI" id="CHEBI:83421"/>
        <dbReference type="ChEBI" id="CHEBI:456216"/>
        <dbReference type="EC" id="2.7.11.1"/>
    </reaction>
</comment>
<keyword evidence="2" id="KW-0723">Serine/threonine-protein kinase</keyword>
<dbReference type="EC" id="2.7.11.1" evidence="1"/>
<dbReference type="GO" id="GO:0004674">
    <property type="term" value="F:protein serine/threonine kinase activity"/>
    <property type="evidence" value="ECO:0007669"/>
    <property type="project" value="UniProtKB-KW"/>
</dbReference>
<evidence type="ECO:0000256" key="6">
    <source>
        <dbReference type="ARBA" id="ARBA00022840"/>
    </source>
</evidence>
<dbReference type="Gene3D" id="1.10.510.10">
    <property type="entry name" value="Transferase(Phosphotransferase) domain 1"/>
    <property type="match status" value="1"/>
</dbReference>
<evidence type="ECO:0000256" key="4">
    <source>
        <dbReference type="ARBA" id="ARBA00022741"/>
    </source>
</evidence>
<dbReference type="PANTHER" id="PTHR24343">
    <property type="entry name" value="SERINE/THREONINE KINASE"/>
    <property type="match status" value="1"/>
</dbReference>
<keyword evidence="3" id="KW-0808">Transferase</keyword>
<dbReference type="PROSITE" id="PS50011">
    <property type="entry name" value="PROTEIN_KINASE_DOM"/>
    <property type="match status" value="1"/>
</dbReference>
<feature type="domain" description="Protein kinase" evidence="9">
    <location>
        <begin position="1"/>
        <end position="159"/>
    </location>
</feature>
<dbReference type="InterPro" id="IPR000719">
    <property type="entry name" value="Prot_kinase_dom"/>
</dbReference>
<evidence type="ECO:0000313" key="10">
    <source>
        <dbReference type="EMBL" id="CAD8388429.1"/>
    </source>
</evidence>
<accession>A0A7S0BAH7</accession>
<evidence type="ECO:0000256" key="3">
    <source>
        <dbReference type="ARBA" id="ARBA00022679"/>
    </source>
</evidence>
<dbReference type="EMBL" id="HBEG01052783">
    <property type="protein sequence ID" value="CAD8388429.1"/>
    <property type="molecule type" value="Transcribed_RNA"/>
</dbReference>
<dbReference type="SUPFAM" id="SSF56112">
    <property type="entry name" value="Protein kinase-like (PK-like)"/>
    <property type="match status" value="1"/>
</dbReference>
<evidence type="ECO:0000256" key="2">
    <source>
        <dbReference type="ARBA" id="ARBA00022527"/>
    </source>
</evidence>
<evidence type="ECO:0000256" key="8">
    <source>
        <dbReference type="ARBA" id="ARBA00048679"/>
    </source>
</evidence>
<dbReference type="AlphaFoldDB" id="A0A7S0BAH7"/>
<evidence type="ECO:0000256" key="1">
    <source>
        <dbReference type="ARBA" id="ARBA00012513"/>
    </source>
</evidence>
<name>A0A7S0BAH7_9DINO</name>
<sequence length="159" mass="17405">MRLHACGVAHLDISLENVLCRARPHFEAVLIDFETAEAGGRRLVLGSVGKPQYRAPEMWGGEPWDTFSADFFACGVVAYALAVGRHPWDSTKPGTCHRFGFFATRGLPAFLRTQQVIWRNSCTGTSAAECLSPRMTALLQVLLSLRPALREAAVAFTLA</sequence>
<keyword evidence="4" id="KW-0547">Nucleotide-binding</keyword>
<protein>
    <recommendedName>
        <fullName evidence="1">non-specific serine/threonine protein kinase</fullName>
        <ecNumber evidence="1">2.7.11.1</ecNumber>
    </recommendedName>
</protein>
<dbReference type="Pfam" id="PF00069">
    <property type="entry name" value="Pkinase"/>
    <property type="match status" value="1"/>
</dbReference>
<evidence type="ECO:0000256" key="7">
    <source>
        <dbReference type="ARBA" id="ARBA00047899"/>
    </source>
</evidence>
<evidence type="ECO:0000259" key="9">
    <source>
        <dbReference type="PROSITE" id="PS50011"/>
    </source>
</evidence>
<gene>
    <name evidence="10" type="ORF">PBAH0796_LOCUS32117</name>
</gene>
<organism evidence="10">
    <name type="scientific">Pyrodinium bahamense</name>
    <dbReference type="NCBI Taxonomy" id="73915"/>
    <lineage>
        <taxon>Eukaryota</taxon>
        <taxon>Sar</taxon>
        <taxon>Alveolata</taxon>
        <taxon>Dinophyceae</taxon>
        <taxon>Gonyaulacales</taxon>
        <taxon>Pyrocystaceae</taxon>
        <taxon>Pyrodinium</taxon>
    </lineage>
</organism>
<keyword evidence="6" id="KW-0067">ATP-binding</keyword>